<dbReference type="EMBL" id="JAPZVP010000003">
    <property type="protein sequence ID" value="MDA1359044.1"/>
    <property type="molecule type" value="Genomic_DNA"/>
</dbReference>
<feature type="domain" description="NAD-dependent epimerase/dehydratase" evidence="1">
    <location>
        <begin position="6"/>
        <end position="209"/>
    </location>
</feature>
<dbReference type="PANTHER" id="PTHR48079">
    <property type="entry name" value="PROTEIN YEEZ"/>
    <property type="match status" value="1"/>
</dbReference>
<dbReference type="Gene3D" id="3.40.50.720">
    <property type="entry name" value="NAD(P)-binding Rossmann-like Domain"/>
    <property type="match status" value="1"/>
</dbReference>
<dbReference type="Proteomes" id="UP001146067">
    <property type="component" value="Unassembled WGS sequence"/>
</dbReference>
<keyword evidence="3" id="KW-1185">Reference proteome</keyword>
<evidence type="ECO:0000313" key="2">
    <source>
        <dbReference type="EMBL" id="MDA1359044.1"/>
    </source>
</evidence>
<proteinExistence type="predicted"/>
<reference evidence="2" key="1">
    <citation type="submission" date="2022-12" db="EMBL/GenBank/DDBJ databases">
        <title>Gycomyces niveus sp.nov.,a novel actinomycete isolated from soil in Shouguan.</title>
        <authorList>
            <person name="Yang X."/>
        </authorList>
    </citation>
    <scope>NUCLEOTIDE SEQUENCE</scope>
    <source>
        <strain evidence="2">NEAU-A15</strain>
    </source>
</reference>
<dbReference type="InterPro" id="IPR051783">
    <property type="entry name" value="NAD(P)-dependent_oxidoreduct"/>
</dbReference>
<dbReference type="PANTHER" id="PTHR48079:SF6">
    <property type="entry name" value="NAD(P)-BINDING DOMAIN-CONTAINING PROTEIN-RELATED"/>
    <property type="match status" value="1"/>
</dbReference>
<dbReference type="InterPro" id="IPR001509">
    <property type="entry name" value="Epimerase_deHydtase"/>
</dbReference>
<evidence type="ECO:0000313" key="3">
    <source>
        <dbReference type="Proteomes" id="UP001146067"/>
    </source>
</evidence>
<evidence type="ECO:0000259" key="1">
    <source>
        <dbReference type="Pfam" id="PF01370"/>
    </source>
</evidence>
<dbReference type="GO" id="GO:0005737">
    <property type="term" value="C:cytoplasm"/>
    <property type="evidence" value="ECO:0007669"/>
    <property type="project" value="TreeGrafter"/>
</dbReference>
<comment type="caution">
    <text evidence="2">The sequence shown here is derived from an EMBL/GenBank/DDBJ whole genome shotgun (WGS) entry which is preliminary data.</text>
</comment>
<gene>
    <name evidence="2" type="ORF">O1R50_05385</name>
</gene>
<dbReference type="Pfam" id="PF01370">
    <property type="entry name" value="Epimerase"/>
    <property type="match status" value="1"/>
</dbReference>
<accession>A0A9X3PAN2</accession>
<name>A0A9X3PAN2_9ACTN</name>
<dbReference type="SUPFAM" id="SSF51735">
    <property type="entry name" value="NAD(P)-binding Rossmann-fold domains"/>
    <property type="match status" value="1"/>
</dbReference>
<protein>
    <submittedName>
        <fullName evidence="2">NAD-dependent epimerase/dehydratase family protein</fullName>
    </submittedName>
</protein>
<dbReference type="RefSeq" id="WP_270108874.1">
    <property type="nucleotide sequence ID" value="NZ_JAPZVP010000003.1"/>
</dbReference>
<dbReference type="GO" id="GO:0004029">
    <property type="term" value="F:aldehyde dehydrogenase (NAD+) activity"/>
    <property type="evidence" value="ECO:0007669"/>
    <property type="project" value="TreeGrafter"/>
</dbReference>
<organism evidence="2 3">
    <name type="scientific">Glycomyces luteolus</name>
    <dbReference type="NCBI Taxonomy" id="2670330"/>
    <lineage>
        <taxon>Bacteria</taxon>
        <taxon>Bacillati</taxon>
        <taxon>Actinomycetota</taxon>
        <taxon>Actinomycetes</taxon>
        <taxon>Glycomycetales</taxon>
        <taxon>Glycomycetaceae</taxon>
        <taxon>Glycomyces</taxon>
    </lineage>
</organism>
<dbReference type="InterPro" id="IPR036291">
    <property type="entry name" value="NAD(P)-bd_dom_sf"/>
</dbReference>
<sequence>MSDLHVVLGATGAIGSAVVAELTARGHTVRAVSRNPEGPQGFRADITTAEGATSACADAAVVYQCAQPPYAAWAKEFVGLTDTVLTGVEKAGARLVMADNLYMYGPVDGPMHEDLPYAAAFPKGRARVRVAEMILNAHKEGRIRAALGRASDYFGPGGMNTVLGPPIFAAAAAGKTARWLGEPDEPHTVSYLPDVAAGLVALGENPKADGYAWHLPVGPPVTGDEFLALVWKAAGTKAKSAALGRGLQRLVGVFNPIVKELGETWYQRDRAWIVDDTAFRAAFPDRVQVTPHEEAVARTMTWFKQHA</sequence>
<dbReference type="AlphaFoldDB" id="A0A9X3PAN2"/>